<name>A0A654LT21_9ARCH</name>
<evidence type="ECO:0000313" key="1">
    <source>
        <dbReference type="EMBL" id="ALI34534.1"/>
    </source>
</evidence>
<dbReference type="SUPFAM" id="SSF47598">
    <property type="entry name" value="Ribbon-helix-helix"/>
    <property type="match status" value="1"/>
</dbReference>
<protein>
    <submittedName>
        <fullName evidence="1">Uncharacterized protein</fullName>
    </submittedName>
</protein>
<organism evidence="1 2">
    <name type="scientific">Candidatus Nitrosocosmicus oleophilus</name>
    <dbReference type="NCBI Taxonomy" id="1353260"/>
    <lineage>
        <taxon>Archaea</taxon>
        <taxon>Nitrososphaerota</taxon>
        <taxon>Nitrososphaeria</taxon>
        <taxon>Nitrososphaerales</taxon>
        <taxon>Nitrososphaeraceae</taxon>
        <taxon>Candidatus Nitrosocosmicus</taxon>
    </lineage>
</organism>
<sequence>MYRQKGKKTSTVSFRINTEYDEALRAEAEEKKVSMNTLVNQIFGEYVDWNKYVRRFGTIILSRKAFKLLLDSLDNDKINTLAIDIATKAPREFILFKWKEIDHSHVIGFIKMFFEHCGYGQYDHQVTESKVNKFSIRHELGKKGSIFLKTYLETVIRDTLRVECQSIITDNSVTISF</sequence>
<accession>A0A654LT21</accession>
<dbReference type="KEGG" id="taa:NMY3_00320"/>
<dbReference type="Proteomes" id="UP000058925">
    <property type="component" value="Chromosome"/>
</dbReference>
<reference evidence="2" key="1">
    <citation type="submission" date="2015-10" db="EMBL/GenBank/DDBJ databases">
        <title>Niche specialization of a soil ammonia-oxidizing archaeon, Candidatus Nitrosocosmicus oleophilus.</title>
        <authorList>
            <person name="Jung M.-Y."/>
            <person name="Rhee S.-K."/>
        </authorList>
    </citation>
    <scope>NUCLEOTIDE SEQUENCE [LARGE SCALE GENOMIC DNA]</scope>
    <source>
        <strain evidence="2">MY3</strain>
    </source>
</reference>
<dbReference type="OrthoDB" id="9879at2157"/>
<evidence type="ECO:0000313" key="2">
    <source>
        <dbReference type="Proteomes" id="UP000058925"/>
    </source>
</evidence>
<dbReference type="GO" id="GO:0006355">
    <property type="term" value="P:regulation of DNA-templated transcription"/>
    <property type="evidence" value="ECO:0007669"/>
    <property type="project" value="InterPro"/>
</dbReference>
<dbReference type="EMBL" id="CP012850">
    <property type="protein sequence ID" value="ALI34534.1"/>
    <property type="molecule type" value="Genomic_DNA"/>
</dbReference>
<gene>
    <name evidence="1" type="ORF">NMY3_00320</name>
</gene>
<dbReference type="GeneID" id="60420503"/>
<keyword evidence="2" id="KW-1185">Reference proteome</keyword>
<dbReference type="InterPro" id="IPR010985">
    <property type="entry name" value="Ribbon_hlx_hlx"/>
</dbReference>
<proteinExistence type="predicted"/>
<dbReference type="AlphaFoldDB" id="A0A654LT21"/>
<dbReference type="RefSeq" id="WP_196817172.1">
    <property type="nucleotide sequence ID" value="NZ_CP012850.1"/>
</dbReference>